<proteinExistence type="predicted"/>
<feature type="region of interest" description="Disordered" evidence="1">
    <location>
        <begin position="1"/>
        <end position="31"/>
    </location>
</feature>
<name>A0A563EPX9_9PSEU</name>
<keyword evidence="3" id="KW-1185">Reference proteome</keyword>
<protein>
    <submittedName>
        <fullName evidence="2">Uncharacterized protein</fullName>
    </submittedName>
</protein>
<organism evidence="2 3">
    <name type="scientific">Lentzea tibetensis</name>
    <dbReference type="NCBI Taxonomy" id="2591470"/>
    <lineage>
        <taxon>Bacteria</taxon>
        <taxon>Bacillati</taxon>
        <taxon>Actinomycetota</taxon>
        <taxon>Actinomycetes</taxon>
        <taxon>Pseudonocardiales</taxon>
        <taxon>Pseudonocardiaceae</taxon>
        <taxon>Lentzea</taxon>
    </lineage>
</organism>
<sequence>MTSAAGGDGRGDQRAVGDVKDQGDDACIVPGGGTGGGVDLGGAARQGVVDEVGADTAIGAGDEDDRSVERASVFLLYEGM</sequence>
<accession>A0A563EPX9</accession>
<dbReference type="RefSeq" id="WP_146354362.1">
    <property type="nucleotide sequence ID" value="NZ_VOBR01000015.1"/>
</dbReference>
<evidence type="ECO:0000313" key="2">
    <source>
        <dbReference type="EMBL" id="TWP49483.1"/>
    </source>
</evidence>
<reference evidence="2 3" key="1">
    <citation type="submission" date="2019-07" db="EMBL/GenBank/DDBJ databases">
        <title>Lentzea xizangensis sp. nov., isolated from Qinghai-Tibetan Plateau Soils.</title>
        <authorList>
            <person name="Huang J."/>
        </authorList>
    </citation>
    <scope>NUCLEOTIDE SEQUENCE [LARGE SCALE GENOMIC DNA]</scope>
    <source>
        <strain evidence="2 3">FXJ1.1311</strain>
    </source>
</reference>
<comment type="caution">
    <text evidence="2">The sequence shown here is derived from an EMBL/GenBank/DDBJ whole genome shotgun (WGS) entry which is preliminary data.</text>
</comment>
<dbReference type="AlphaFoldDB" id="A0A563EPX9"/>
<dbReference type="Proteomes" id="UP000316639">
    <property type="component" value="Unassembled WGS sequence"/>
</dbReference>
<feature type="compositionally biased region" description="Basic and acidic residues" evidence="1">
    <location>
        <begin position="9"/>
        <end position="23"/>
    </location>
</feature>
<evidence type="ECO:0000313" key="3">
    <source>
        <dbReference type="Proteomes" id="UP000316639"/>
    </source>
</evidence>
<evidence type="ECO:0000256" key="1">
    <source>
        <dbReference type="SAM" id="MobiDB-lite"/>
    </source>
</evidence>
<dbReference type="EMBL" id="VOBR01000015">
    <property type="protein sequence ID" value="TWP49483.1"/>
    <property type="molecule type" value="Genomic_DNA"/>
</dbReference>
<gene>
    <name evidence="2" type="ORF">FKR81_23320</name>
</gene>